<keyword evidence="6" id="KW-0798">TonB box</keyword>
<evidence type="ECO:0000256" key="8">
    <source>
        <dbReference type="SAM" id="SignalP"/>
    </source>
</evidence>
<evidence type="ECO:0000259" key="9">
    <source>
        <dbReference type="Pfam" id="PF00593"/>
    </source>
</evidence>
<keyword evidence="12" id="KW-1185">Reference proteome</keyword>
<organism evidence="11 12">
    <name type="scientific">Pelomonas parva</name>
    <dbReference type="NCBI Taxonomy" id="3299032"/>
    <lineage>
        <taxon>Bacteria</taxon>
        <taxon>Pseudomonadati</taxon>
        <taxon>Pseudomonadota</taxon>
        <taxon>Betaproteobacteria</taxon>
        <taxon>Burkholderiales</taxon>
        <taxon>Sphaerotilaceae</taxon>
        <taxon>Roseateles</taxon>
    </lineage>
</organism>
<evidence type="ECO:0000256" key="3">
    <source>
        <dbReference type="ARBA" id="ARBA00022729"/>
    </source>
</evidence>
<dbReference type="EMBL" id="JBIGHV010000010">
    <property type="protein sequence ID" value="MFG6432910.1"/>
    <property type="molecule type" value="Genomic_DNA"/>
</dbReference>
<protein>
    <submittedName>
        <fullName evidence="11">TonB-dependent receptor</fullName>
    </submittedName>
</protein>
<keyword evidence="4 6" id="KW-0472">Membrane</keyword>
<keyword evidence="3 8" id="KW-0732">Signal</keyword>
<accession>A0ABW7FBB9</accession>
<dbReference type="RefSeq" id="WP_394483162.1">
    <property type="nucleotide sequence ID" value="NZ_JBIGHV010000010.1"/>
</dbReference>
<keyword evidence="5" id="KW-0998">Cell outer membrane</keyword>
<dbReference type="PANTHER" id="PTHR40980">
    <property type="entry name" value="PLUG DOMAIN-CONTAINING PROTEIN"/>
    <property type="match status" value="1"/>
</dbReference>
<evidence type="ECO:0000256" key="4">
    <source>
        <dbReference type="ARBA" id="ARBA00023136"/>
    </source>
</evidence>
<dbReference type="Pfam" id="PF07715">
    <property type="entry name" value="Plug"/>
    <property type="match status" value="1"/>
</dbReference>
<dbReference type="InterPro" id="IPR036942">
    <property type="entry name" value="Beta-barrel_TonB_sf"/>
</dbReference>
<gene>
    <name evidence="11" type="ORF">ACG00Y_23545</name>
</gene>
<dbReference type="Gene3D" id="2.170.130.10">
    <property type="entry name" value="TonB-dependent receptor, plug domain"/>
    <property type="match status" value="1"/>
</dbReference>
<dbReference type="Pfam" id="PF00593">
    <property type="entry name" value="TonB_dep_Rec_b-barrel"/>
    <property type="match status" value="1"/>
</dbReference>
<name>A0ABW7FBB9_9BURK</name>
<feature type="signal peptide" evidence="8">
    <location>
        <begin position="1"/>
        <end position="28"/>
    </location>
</feature>
<sequence>MKKQFRTTAIHRGMVHMMLLTVGGAALAQATTDKPASLETVVVTGQRAALATAQKLKQNAEEIVDSVVAEEAGKLPDKSITEVLQRVVGITIDRNKSRGDPEHFSVEGSGISVRGLSWGSSLLNGRETFSAGWPGRELSWGDVPPELMAGVDVYKNPSSEIIEGGVSGTVNLRTALPFDYRETKAYLSAGNNYVQRSGKHSPSVSGLYTTQWNTDIGRVGVLFDLSYNHSSFQNESIQLDAYFPRTDLISGQTAWAPKSASYRNNTGDTERAGFYGALQWKKGGMDSSLTYFLSGARETGSEQGIYTGVESPYKSVIKNATYDANNVLTSGLYTYPSGGLGANTFADGGLGFNVSRGWNRSNSKTGELAWKFKWNVNDQWQVENDLQWVHAKNDSIGRNLQLGTYVPSMNIDVSGKSPARIGFDQTATDFLADPKNYYWNLVMPGMSKADADLYAWKADVRYRFDDPILRDIRVGVRATYRVARRYEASGNGWTSVADPWAVKQTSTPGKPPAVTDGEGWQSRGSFAYMSDPRYQTVPVEVFNFGNFYGGKVGSLPNIVMPTIGAVRDYPNTYTTLANDYRYQQCLDGQKLFPTNNLTCNPADFQGFQELVFNNDPSKTSTHSEQTDAVYATLRFGFDDLKFPIEGNAGVRVVLTRDVSHGFTVFETRYNSMTPPDLPRFDQLGGPLDVENEFVKVLPSLNLKMNFTDRLQARLAMAKSMNRPGFNQLGEYVKLWQDYDAVNQRVTYRGENTGNVKLKPITANSYDLALEWYPRDGQSITGTLFHKDVKDVIMKSAYARAYTSVGGNPQIFPVTGPANVGKATVSGIELAGMTYLDKLPFLEGVLPEWAKGIGVSANYTYIDAKQSLYKQIDNPYCDAGRATTNGTLHLFGCDTNGVPFKNLPLPYMAKNAANFVLMYDRGPFSARLAYNWRSRVLQATDANGTRGEDGTSADPSRPGARDVGWGLPTWQEAFGQWDAGMHYRFSNTLSASINVTNLNNVIVRQTQQQHIGTMGRAWFYPGRSYSMSARYEF</sequence>
<evidence type="ECO:0000313" key="11">
    <source>
        <dbReference type="EMBL" id="MFG6432910.1"/>
    </source>
</evidence>
<dbReference type="PANTHER" id="PTHR40980:SF3">
    <property type="entry name" value="TONB-DEPENDENT RECEPTOR-LIKE BETA-BARREL DOMAIN-CONTAINING PROTEIN"/>
    <property type="match status" value="1"/>
</dbReference>
<comment type="caution">
    <text evidence="11">The sequence shown here is derived from an EMBL/GenBank/DDBJ whole genome shotgun (WGS) entry which is preliminary data.</text>
</comment>
<dbReference type="InterPro" id="IPR010916">
    <property type="entry name" value="TonB_box_CS"/>
</dbReference>
<dbReference type="InterPro" id="IPR010104">
    <property type="entry name" value="TonB_rcpt_bac"/>
</dbReference>
<feature type="domain" description="TonB-dependent receptor plug" evidence="10">
    <location>
        <begin position="58"/>
        <end position="164"/>
    </location>
</feature>
<dbReference type="InterPro" id="IPR000531">
    <property type="entry name" value="Beta-barrel_TonB"/>
</dbReference>
<dbReference type="InterPro" id="IPR012910">
    <property type="entry name" value="Plug_dom"/>
</dbReference>
<evidence type="ECO:0000256" key="2">
    <source>
        <dbReference type="ARBA" id="ARBA00009810"/>
    </source>
</evidence>
<evidence type="ECO:0000256" key="5">
    <source>
        <dbReference type="ARBA" id="ARBA00023237"/>
    </source>
</evidence>
<dbReference type="PROSITE" id="PS00430">
    <property type="entry name" value="TONB_DEPENDENT_REC_1"/>
    <property type="match status" value="1"/>
</dbReference>
<comment type="subcellular location">
    <subcellularLocation>
        <location evidence="1 6">Cell outer membrane</location>
    </subcellularLocation>
</comment>
<keyword evidence="11" id="KW-0675">Receptor</keyword>
<feature type="region of interest" description="Disordered" evidence="7">
    <location>
        <begin position="940"/>
        <end position="963"/>
    </location>
</feature>
<comment type="similarity">
    <text evidence="2 6">Belongs to the TonB-dependent receptor family.</text>
</comment>
<dbReference type="NCBIfam" id="TIGR01782">
    <property type="entry name" value="TonB-Xanth-Caul"/>
    <property type="match status" value="1"/>
</dbReference>
<dbReference type="Gene3D" id="2.40.170.20">
    <property type="entry name" value="TonB-dependent receptor, beta-barrel domain"/>
    <property type="match status" value="1"/>
</dbReference>
<dbReference type="InterPro" id="IPR037066">
    <property type="entry name" value="Plug_dom_sf"/>
</dbReference>
<dbReference type="SUPFAM" id="SSF56935">
    <property type="entry name" value="Porins"/>
    <property type="match status" value="1"/>
</dbReference>
<proteinExistence type="inferred from homology"/>
<feature type="domain" description="TonB-dependent receptor-like beta-barrel" evidence="9">
    <location>
        <begin position="433"/>
        <end position="997"/>
    </location>
</feature>
<evidence type="ECO:0000256" key="1">
    <source>
        <dbReference type="ARBA" id="ARBA00004442"/>
    </source>
</evidence>
<dbReference type="Proteomes" id="UP001606210">
    <property type="component" value="Unassembled WGS sequence"/>
</dbReference>
<evidence type="ECO:0000256" key="6">
    <source>
        <dbReference type="RuleBase" id="RU003357"/>
    </source>
</evidence>
<feature type="chain" id="PRO_5045970071" evidence="8">
    <location>
        <begin position="29"/>
        <end position="1032"/>
    </location>
</feature>
<evidence type="ECO:0000256" key="7">
    <source>
        <dbReference type="SAM" id="MobiDB-lite"/>
    </source>
</evidence>
<evidence type="ECO:0000313" key="12">
    <source>
        <dbReference type="Proteomes" id="UP001606210"/>
    </source>
</evidence>
<evidence type="ECO:0000259" key="10">
    <source>
        <dbReference type="Pfam" id="PF07715"/>
    </source>
</evidence>
<reference evidence="11 12" key="1">
    <citation type="submission" date="2024-08" db="EMBL/GenBank/DDBJ databases">
        <authorList>
            <person name="Lu H."/>
        </authorList>
    </citation>
    <scope>NUCLEOTIDE SEQUENCE [LARGE SCALE GENOMIC DNA]</scope>
    <source>
        <strain evidence="11 12">LYH14W</strain>
    </source>
</reference>